<dbReference type="Pfam" id="PF01203">
    <property type="entry name" value="T2SSN"/>
    <property type="match status" value="1"/>
</dbReference>
<evidence type="ECO:0000256" key="5">
    <source>
        <dbReference type="ARBA" id="ARBA00022475"/>
    </source>
</evidence>
<evidence type="ECO:0000256" key="9">
    <source>
        <dbReference type="ARBA" id="ARBA00023136"/>
    </source>
</evidence>
<comment type="caution">
    <text evidence="11">The sequence shown here is derived from an EMBL/GenBank/DDBJ whole genome shotgun (WGS) entry which is preliminary data.</text>
</comment>
<organism evidence="11 12">
    <name type="scientific">Vibrio ponticus</name>
    <dbReference type="NCBI Taxonomy" id="265668"/>
    <lineage>
        <taxon>Bacteria</taxon>
        <taxon>Pseudomonadati</taxon>
        <taxon>Pseudomonadota</taxon>
        <taxon>Gammaproteobacteria</taxon>
        <taxon>Vibrionales</taxon>
        <taxon>Vibrionaceae</taxon>
        <taxon>Vibrio</taxon>
    </lineage>
</organism>
<evidence type="ECO:0000256" key="7">
    <source>
        <dbReference type="ARBA" id="ARBA00022692"/>
    </source>
</evidence>
<evidence type="ECO:0000256" key="3">
    <source>
        <dbReference type="ARBA" id="ARBA00021563"/>
    </source>
</evidence>
<sequence>MKGKLLLVLALLVTFFVSAIVHLPIQAVLTYAPLPKQLRISGASGTLWQGQVQQLQWQRYNLGQVSWQLQPSKLLTGKVQANVRLGRGNPWQLRARGVVGYGLQGAYAENVIASLPASEVIKFAPPLPVPLDINGQLELSIQSLAYAAPYCRTGKGKLVWNTDKIGTPLADLQVGPVVADLSCQDSAITVAGNQQSEQVRSEFSLDLQANRQYNAKAWFSPQAEMPEALSQQLKWLPKPDSQGRYQFTYRGRI</sequence>
<dbReference type="InterPro" id="IPR000645">
    <property type="entry name" value="T2SS_GspN_CS"/>
</dbReference>
<comment type="subcellular location">
    <subcellularLocation>
        <location evidence="1">Cell inner membrane</location>
    </subcellularLocation>
</comment>
<keyword evidence="4" id="KW-0813">Transport</keyword>
<keyword evidence="7" id="KW-0812">Transmembrane</keyword>
<evidence type="ECO:0000256" key="8">
    <source>
        <dbReference type="ARBA" id="ARBA00022927"/>
    </source>
</evidence>
<evidence type="ECO:0000256" key="4">
    <source>
        <dbReference type="ARBA" id="ARBA00022448"/>
    </source>
</evidence>
<dbReference type="Proteomes" id="UP000278792">
    <property type="component" value="Unassembled WGS sequence"/>
</dbReference>
<protein>
    <recommendedName>
        <fullName evidence="3">Type II secretion system protein N</fullName>
    </recommendedName>
    <alternativeName>
        <fullName evidence="10">General secretion pathway protein N</fullName>
    </alternativeName>
</protein>
<keyword evidence="6" id="KW-0997">Cell inner membrane</keyword>
<dbReference type="GO" id="GO:0015628">
    <property type="term" value="P:protein secretion by the type II secretion system"/>
    <property type="evidence" value="ECO:0007669"/>
    <property type="project" value="InterPro"/>
</dbReference>
<evidence type="ECO:0000256" key="2">
    <source>
        <dbReference type="ARBA" id="ARBA00007208"/>
    </source>
</evidence>
<proteinExistence type="inferred from homology"/>
<dbReference type="InterPro" id="IPR022792">
    <property type="entry name" value="T2SS_protein-GspN"/>
</dbReference>
<name>A0A3N3E0X1_9VIBR</name>
<evidence type="ECO:0000256" key="6">
    <source>
        <dbReference type="ARBA" id="ARBA00022519"/>
    </source>
</evidence>
<evidence type="ECO:0000313" key="11">
    <source>
        <dbReference type="EMBL" id="ROV60259.1"/>
    </source>
</evidence>
<reference evidence="11 12" key="1">
    <citation type="submission" date="2018-11" db="EMBL/GenBank/DDBJ databases">
        <title>Vibrio ponticus strain CAIM 1751 pathogenic for the snapper Lutjanus guttatus.</title>
        <authorList>
            <person name="Soto-Rodriguez S."/>
            <person name="Lozano-Olvera R."/>
            <person name="Gomez-Gil B."/>
        </authorList>
    </citation>
    <scope>NUCLEOTIDE SEQUENCE [LARGE SCALE GENOMIC DNA]</scope>
    <source>
        <strain evidence="11 12">CAIM 1751</strain>
    </source>
</reference>
<evidence type="ECO:0000256" key="10">
    <source>
        <dbReference type="ARBA" id="ARBA00030772"/>
    </source>
</evidence>
<evidence type="ECO:0000256" key="1">
    <source>
        <dbReference type="ARBA" id="ARBA00004533"/>
    </source>
</evidence>
<dbReference type="RefSeq" id="WP_123781984.1">
    <property type="nucleotide sequence ID" value="NZ_RKIK01000024.1"/>
</dbReference>
<dbReference type="EMBL" id="RKIK01000024">
    <property type="protein sequence ID" value="ROV60259.1"/>
    <property type="molecule type" value="Genomic_DNA"/>
</dbReference>
<keyword evidence="5" id="KW-1003">Cell membrane</keyword>
<dbReference type="GO" id="GO:0015627">
    <property type="term" value="C:type II protein secretion system complex"/>
    <property type="evidence" value="ECO:0007669"/>
    <property type="project" value="InterPro"/>
</dbReference>
<dbReference type="AlphaFoldDB" id="A0A3N3E0X1"/>
<gene>
    <name evidence="11" type="ORF">EGH82_10075</name>
</gene>
<dbReference type="GO" id="GO:0005886">
    <property type="term" value="C:plasma membrane"/>
    <property type="evidence" value="ECO:0007669"/>
    <property type="project" value="UniProtKB-SubCell"/>
</dbReference>
<keyword evidence="8" id="KW-0653">Protein transport</keyword>
<evidence type="ECO:0000313" key="12">
    <source>
        <dbReference type="Proteomes" id="UP000278792"/>
    </source>
</evidence>
<keyword evidence="9" id="KW-0472">Membrane</keyword>
<comment type="similarity">
    <text evidence="2">Belongs to the GSP N family.</text>
</comment>
<accession>A0A3N3E0X1</accession>
<dbReference type="PROSITE" id="PS01142">
    <property type="entry name" value="T2SP_N"/>
    <property type="match status" value="1"/>
</dbReference>